<dbReference type="SUPFAM" id="SSF50998">
    <property type="entry name" value="Quinoprotein alcohol dehydrogenase-like"/>
    <property type="match status" value="1"/>
</dbReference>
<dbReference type="EMBL" id="AP008957">
    <property type="protein sequence ID" value="BAH30986.1"/>
    <property type="molecule type" value="Genomic_DNA"/>
</dbReference>
<feature type="region of interest" description="Disordered" evidence="1">
    <location>
        <begin position="131"/>
        <end position="207"/>
    </location>
</feature>
<dbReference type="AlphaFoldDB" id="C0ZM09"/>
<feature type="compositionally biased region" description="Polar residues" evidence="1">
    <location>
        <begin position="451"/>
        <end position="461"/>
    </location>
</feature>
<dbReference type="HOGENOM" id="CLU_299542_0_0_11"/>
<reference evidence="3 4" key="2">
    <citation type="journal article" date="2006" name="Environ. Microbiol.">
        <title>Sequence analysis of three plasmids harboured in Rhodococcus erythropolis strain PR4.</title>
        <authorList>
            <person name="Sekine M."/>
            <person name="Tanikawa S."/>
            <person name="Omata S."/>
            <person name="Saito M."/>
            <person name="Fujisawa T."/>
            <person name="Tsukatani N."/>
            <person name="Tajima T."/>
            <person name="Sekigawa T."/>
            <person name="Kosugi H."/>
            <person name="Matsuo Y."/>
            <person name="Nishiko R."/>
            <person name="Imamura K."/>
            <person name="Ito M."/>
            <person name="Narita H."/>
            <person name="Tago S."/>
            <person name="Fujita N."/>
            <person name="Harayama S."/>
        </authorList>
    </citation>
    <scope>NUCLEOTIDE SEQUENCE [LARGE SCALE GENOMIC DNA]</scope>
    <source>
        <strain evidence="4">PR4 / NBRC 100887</strain>
    </source>
</reference>
<dbReference type="eggNOG" id="COG1403">
    <property type="taxonomic scope" value="Bacteria"/>
</dbReference>
<protein>
    <recommendedName>
        <fullName evidence="2">Tox-REase-5 domain-containing protein</fullName>
    </recommendedName>
</protein>
<feature type="region of interest" description="Disordered" evidence="1">
    <location>
        <begin position="653"/>
        <end position="860"/>
    </location>
</feature>
<feature type="region of interest" description="Disordered" evidence="1">
    <location>
        <begin position="423"/>
        <end position="507"/>
    </location>
</feature>
<sequence length="1006" mass="104796">MKSGRRLRRTLAGVLAAGALLTGAAGVIGAGIALSAAPANATPEEDCAAVRARDHQIYLNLIASLPPGAPIPPEIINPCLSAPSTTSTAAPTTTVGLPGVQAPGGGPNVGANAPTNFPTYNGTPIVPVPTIEVPPITSESPASETGVGAFPNASASAVPSPTPTPGEGTTTDRGPGPIPADSDSDSNIAPAQTVPDPAADVSTAGEDSGRDRYLELALIGAAAFTAAGIGVRGRPGPFSPRTPESVLSQAVGTVVSPLTAYAPGGQSSLRVFDPITGGSRFFFLIHDETSSHESVIPVTVPPGGHMSVSPDGTVTVFDADGNPVSTIDAPWAYDANGTPIPTHYEIRDGQLVQVVDTAGIENLLYPILADPELTPEERAALEAQANFIGPMTPEGEQARRDAQNVLAANPPEPADSGLEQLMLGDPNSEVSEPPITETGTGNPVGDAILADQTQEPITSNIGGRDYTTEPADPADSDLGQLMSGDPNSEVSEPPITETGTGNPVGDAILADQTQEPITSNIGGQDYTTEPVVTDTSFTDENGTNWSGTPSKVPNVWSWTYTDAQGEEHDLQVTYDEQGRPYQVFDHSNSELSLYDWSTGEPVRIGDAQHLDPGVAYDQPYTGEIMSFVLPPLRGGRLIAGAVRAEDLIVSNRTAPTRPPVTSPAVPAQSVPRPGTVPPRGIPVIDGTVPPAEHDQPTIPSVNEPARPDPTIPEPSQPTSPGDPDRGEWESPSPGEVADPGSNPEPKAPSPGHVEEPSVPTLPDVGHVPVNPDAPGAPQQPGPPEFDPFATDPSTIEQPGVIPGPTDRPTVATPPLQPDSGEPGVSLPITNTQTDPGGIETGEPADVPAGRIPILGDPEGGHGIWDNAYPSEIASMFDQNGNLTPNAAFQQFVTGVDPAFTYYLPAPFRPTGRISIDNWIQELNMLQEVKGNYDMLFRPHVPDFMRDNIVDGMLEQAERQVRAIALAGSDAHLQWVFLQEQAAQIMEDAFDEVIGLENINIIVFGGE</sequence>
<dbReference type="KEGG" id="rer:RER_02780"/>
<feature type="domain" description="Tox-REase-5" evidence="2">
    <location>
        <begin position="886"/>
        <end position="978"/>
    </location>
</feature>
<feature type="compositionally biased region" description="Pro residues" evidence="1">
    <location>
        <begin position="707"/>
        <end position="717"/>
    </location>
</feature>
<evidence type="ECO:0000313" key="4">
    <source>
        <dbReference type="Proteomes" id="UP000002204"/>
    </source>
</evidence>
<organism evidence="3 4">
    <name type="scientific">Rhodococcus erythropolis (strain PR4 / NBRC 100887)</name>
    <dbReference type="NCBI Taxonomy" id="234621"/>
    <lineage>
        <taxon>Bacteria</taxon>
        <taxon>Bacillati</taxon>
        <taxon>Actinomycetota</taxon>
        <taxon>Actinomycetes</taxon>
        <taxon>Mycobacteriales</taxon>
        <taxon>Nocardiaceae</taxon>
        <taxon>Rhodococcus</taxon>
        <taxon>Rhodococcus erythropolis group</taxon>
    </lineage>
</organism>
<dbReference type="InterPro" id="IPR028904">
    <property type="entry name" value="Tox-REase-5_dom"/>
</dbReference>
<dbReference type="PATRIC" id="fig|234621.6.peg.713"/>
<evidence type="ECO:0000313" key="3">
    <source>
        <dbReference type="EMBL" id="BAH30986.1"/>
    </source>
</evidence>
<accession>C0ZM09</accession>
<dbReference type="Proteomes" id="UP000002204">
    <property type="component" value="Chromosome"/>
</dbReference>
<reference evidence="4" key="1">
    <citation type="submission" date="2005-03" db="EMBL/GenBank/DDBJ databases">
        <title>Comparison of the complete genome sequences of Rhodococcus erythropolis PR4 and Rhodococcus opacus B4.</title>
        <authorList>
            <person name="Takarada H."/>
            <person name="Sekine M."/>
            <person name="Hosoyama A."/>
            <person name="Yamada R."/>
            <person name="Fujisawa T."/>
            <person name="Omata S."/>
            <person name="Shimizu A."/>
            <person name="Tsukatani N."/>
            <person name="Tanikawa S."/>
            <person name="Fujita N."/>
            <person name="Harayama S."/>
        </authorList>
    </citation>
    <scope>NUCLEOTIDE SEQUENCE [LARGE SCALE GENOMIC DNA]</scope>
    <source>
        <strain evidence="4">PR4 / NBRC 100887</strain>
    </source>
</reference>
<feature type="compositionally biased region" description="Low complexity" evidence="1">
    <location>
        <begin position="151"/>
        <end position="175"/>
    </location>
</feature>
<gene>
    <name evidence="3" type="ordered locus">RER_02780</name>
</gene>
<dbReference type="Pfam" id="PF15648">
    <property type="entry name" value="Tox-REase-5"/>
    <property type="match status" value="1"/>
</dbReference>
<dbReference type="RefSeq" id="WP_020905820.1">
    <property type="nucleotide sequence ID" value="NC_012490.1"/>
</dbReference>
<dbReference type="InterPro" id="IPR011047">
    <property type="entry name" value="Quinoprotein_ADH-like_sf"/>
</dbReference>
<evidence type="ECO:0000259" key="2">
    <source>
        <dbReference type="Pfam" id="PF15648"/>
    </source>
</evidence>
<name>C0ZM09_RHOE4</name>
<evidence type="ECO:0000256" key="1">
    <source>
        <dbReference type="SAM" id="MobiDB-lite"/>
    </source>
</evidence>
<proteinExistence type="predicted"/>